<dbReference type="InterPro" id="IPR050932">
    <property type="entry name" value="TM2D1-3-like"/>
</dbReference>
<dbReference type="GO" id="GO:0016020">
    <property type="term" value="C:membrane"/>
    <property type="evidence" value="ECO:0007669"/>
    <property type="project" value="UniProtKB-SubCell"/>
</dbReference>
<evidence type="ECO:0000313" key="11">
    <source>
        <dbReference type="Proteomes" id="UP000504606"/>
    </source>
</evidence>
<protein>
    <submittedName>
        <fullName evidence="12">TM2 domain-containing protein CG11103</fullName>
    </submittedName>
</protein>
<dbReference type="PANTHER" id="PTHR21016">
    <property type="entry name" value="BETA-AMYLOID BINDING PROTEIN-RELATED"/>
    <property type="match status" value="1"/>
</dbReference>
<proteinExistence type="inferred from homology"/>
<organism evidence="11 12">
    <name type="scientific">Frankliniella occidentalis</name>
    <name type="common">Western flower thrips</name>
    <name type="synonym">Euthrips occidentalis</name>
    <dbReference type="NCBI Taxonomy" id="133901"/>
    <lineage>
        <taxon>Eukaryota</taxon>
        <taxon>Metazoa</taxon>
        <taxon>Ecdysozoa</taxon>
        <taxon>Arthropoda</taxon>
        <taxon>Hexapoda</taxon>
        <taxon>Insecta</taxon>
        <taxon>Pterygota</taxon>
        <taxon>Neoptera</taxon>
        <taxon>Paraneoptera</taxon>
        <taxon>Thysanoptera</taxon>
        <taxon>Terebrantia</taxon>
        <taxon>Thripoidea</taxon>
        <taxon>Thripidae</taxon>
        <taxon>Frankliniella</taxon>
    </lineage>
</organism>
<feature type="domain" description="TM2" evidence="10">
    <location>
        <begin position="122"/>
        <end position="170"/>
    </location>
</feature>
<reference evidence="12" key="1">
    <citation type="submission" date="2025-08" db="UniProtKB">
        <authorList>
            <consortium name="RefSeq"/>
        </authorList>
    </citation>
    <scope>IDENTIFICATION</scope>
    <source>
        <tissue evidence="12">Whole organism</tissue>
    </source>
</reference>
<evidence type="ECO:0000256" key="4">
    <source>
        <dbReference type="ARBA" id="ARBA00022729"/>
    </source>
</evidence>
<feature type="signal peptide" evidence="9">
    <location>
        <begin position="1"/>
        <end position="25"/>
    </location>
</feature>
<evidence type="ECO:0000256" key="6">
    <source>
        <dbReference type="ARBA" id="ARBA00023136"/>
    </source>
</evidence>
<feature type="chain" id="PRO_5026670324" evidence="9">
    <location>
        <begin position="26"/>
        <end position="189"/>
    </location>
</feature>
<accession>A0A6J1T5M4</accession>
<evidence type="ECO:0000313" key="12">
    <source>
        <dbReference type="RefSeq" id="XP_026285936.1"/>
    </source>
</evidence>
<dbReference type="GeneID" id="113211693"/>
<dbReference type="Proteomes" id="UP000504606">
    <property type="component" value="Unplaced"/>
</dbReference>
<dbReference type="InterPro" id="IPR007829">
    <property type="entry name" value="TM2"/>
</dbReference>
<dbReference type="AlphaFoldDB" id="A0A6J1T5M4"/>
<name>A0A6J1T5M4_FRAOC</name>
<keyword evidence="7" id="KW-0325">Glycoprotein</keyword>
<evidence type="ECO:0000256" key="5">
    <source>
        <dbReference type="ARBA" id="ARBA00022989"/>
    </source>
</evidence>
<comment type="subcellular location">
    <subcellularLocation>
        <location evidence="1">Membrane</location>
        <topology evidence="1">Multi-pass membrane protein</topology>
    </subcellularLocation>
</comment>
<keyword evidence="11" id="KW-1185">Reference proteome</keyword>
<evidence type="ECO:0000256" key="9">
    <source>
        <dbReference type="SAM" id="SignalP"/>
    </source>
</evidence>
<dbReference type="CTD" id="32342"/>
<dbReference type="RefSeq" id="XP_026285936.1">
    <property type="nucleotide sequence ID" value="XM_026430151.2"/>
</dbReference>
<dbReference type="PANTHER" id="PTHR21016:SF4">
    <property type="entry name" value="TM2 DOMAIN-CONTAINING PROTEIN 2"/>
    <property type="match status" value="1"/>
</dbReference>
<keyword evidence="5 8" id="KW-1133">Transmembrane helix</keyword>
<evidence type="ECO:0000256" key="3">
    <source>
        <dbReference type="ARBA" id="ARBA00022692"/>
    </source>
</evidence>
<evidence type="ECO:0000256" key="1">
    <source>
        <dbReference type="ARBA" id="ARBA00004141"/>
    </source>
</evidence>
<keyword evidence="4 9" id="KW-0732">Signal</keyword>
<evidence type="ECO:0000256" key="2">
    <source>
        <dbReference type="ARBA" id="ARBA00008284"/>
    </source>
</evidence>
<keyword evidence="3 8" id="KW-0812">Transmembrane</keyword>
<evidence type="ECO:0000256" key="7">
    <source>
        <dbReference type="ARBA" id="ARBA00023180"/>
    </source>
</evidence>
<sequence>MFVILKCLVPALLFALFLLTTSGQAKRQGSDNGSLDRTYRPDGPLVKCSFLPLEFLDCEEPVDHKGNKSARDDAGHGCVKFGGSRYEDVEKTKVNCKVLPDIECYGSRNFLKDGFPCIKYGGHYFTTTIIYSILLGFLGMDRFCLGQTGTAVGKLLTLGGVGIWWIVDIILLVTNGLVPDDGTNWNPRS</sequence>
<comment type="similarity">
    <text evidence="2">Belongs to the TM2 family.</text>
</comment>
<dbReference type="OrthoDB" id="408511at2759"/>
<keyword evidence="6 8" id="KW-0472">Membrane</keyword>
<dbReference type="KEGG" id="foc:113211693"/>
<gene>
    <name evidence="12" type="primary">LOC113211693</name>
</gene>
<evidence type="ECO:0000259" key="10">
    <source>
        <dbReference type="Pfam" id="PF05154"/>
    </source>
</evidence>
<feature type="transmembrane region" description="Helical" evidence="8">
    <location>
        <begin position="124"/>
        <end position="143"/>
    </location>
</feature>
<feature type="transmembrane region" description="Helical" evidence="8">
    <location>
        <begin position="155"/>
        <end position="178"/>
    </location>
</feature>
<dbReference type="Pfam" id="PF05154">
    <property type="entry name" value="TM2"/>
    <property type="match status" value="1"/>
</dbReference>
<evidence type="ECO:0000256" key="8">
    <source>
        <dbReference type="SAM" id="Phobius"/>
    </source>
</evidence>